<dbReference type="RefSeq" id="WP_147032255.1">
    <property type="nucleotide sequence ID" value="NZ_CP042436.1"/>
</dbReference>
<dbReference type="EMBL" id="CP042436">
    <property type="protein sequence ID" value="QEC63681.1"/>
    <property type="molecule type" value="Genomic_DNA"/>
</dbReference>
<dbReference type="OrthoDB" id="1456570at2"/>
<dbReference type="KEGG" id="mgin:FRZ54_14210"/>
<keyword evidence="3" id="KW-1185">Reference proteome</keyword>
<evidence type="ECO:0000313" key="2">
    <source>
        <dbReference type="EMBL" id="QEC63681.1"/>
    </source>
</evidence>
<proteinExistence type="predicted"/>
<evidence type="ECO:0000313" key="3">
    <source>
        <dbReference type="Proteomes" id="UP000321479"/>
    </source>
</evidence>
<evidence type="ECO:0000259" key="1">
    <source>
        <dbReference type="Pfam" id="PF14206"/>
    </source>
</evidence>
<feature type="domain" description="Cysteine-rich CPCC" evidence="1">
    <location>
        <begin position="90"/>
        <end position="156"/>
    </location>
</feature>
<dbReference type="AlphaFoldDB" id="A0A5B8UZ84"/>
<protein>
    <recommendedName>
        <fullName evidence="1">Cysteine-rich CPCC domain-containing protein</fullName>
    </recommendedName>
</protein>
<dbReference type="InterPro" id="IPR025983">
    <property type="entry name" value="Cys_rich_CPCC"/>
</dbReference>
<gene>
    <name evidence="2" type="ORF">FRZ54_14210</name>
</gene>
<dbReference type="Proteomes" id="UP000321479">
    <property type="component" value="Chromosome"/>
</dbReference>
<name>A0A5B8UZ84_9SPHI</name>
<organism evidence="2 3">
    <name type="scientific">Mucilaginibacter ginsenosidivorans</name>
    <dbReference type="NCBI Taxonomy" id="398053"/>
    <lineage>
        <taxon>Bacteria</taxon>
        <taxon>Pseudomonadati</taxon>
        <taxon>Bacteroidota</taxon>
        <taxon>Sphingobacteriia</taxon>
        <taxon>Sphingobacteriales</taxon>
        <taxon>Sphingobacteriaceae</taxon>
        <taxon>Mucilaginibacter</taxon>
    </lineage>
</organism>
<dbReference type="Pfam" id="PF14206">
    <property type="entry name" value="Cys_rich_CPCC"/>
    <property type="match status" value="1"/>
</dbReference>
<reference evidence="2 3" key="1">
    <citation type="journal article" date="2017" name="Curr. Microbiol.">
        <title>Mucilaginibacter ginsenosidivorans sp. nov., Isolated from Soil of Ginseng Field.</title>
        <authorList>
            <person name="Kim M.M."/>
            <person name="Siddiqi M.Z."/>
            <person name="Im W.T."/>
        </authorList>
    </citation>
    <scope>NUCLEOTIDE SEQUENCE [LARGE SCALE GENOMIC DNA]</scope>
    <source>
        <strain evidence="2 3">Gsoil 3017</strain>
    </source>
</reference>
<accession>A0A5B8UZ84</accession>
<sequence length="168" mass="19532">MKLKRKEAIVLLSFLKFLNSSAEERERMIENALAESGIDRKLSEDISNYYGRKYVESEFNLYHNDYLKALMSNYLRLDIEIIGKSPQLISCPCCGYKTLPTRSEYDICMVCYWEDDGLSGSDANRYSSVNKMTLDDVKRNFENLGVIAVEFLRHVDQDRLLQFEKPNA</sequence>